<evidence type="ECO:0000256" key="1">
    <source>
        <dbReference type="ARBA" id="ARBA00023284"/>
    </source>
</evidence>
<feature type="domain" description="Thioredoxin" evidence="2">
    <location>
        <begin position="7"/>
        <end position="118"/>
    </location>
</feature>
<dbReference type="InterPro" id="IPR000866">
    <property type="entry name" value="AhpC/TSA"/>
</dbReference>
<keyword evidence="1" id="KW-0676">Redox-active center</keyword>
<dbReference type="Gene3D" id="3.40.30.10">
    <property type="entry name" value="Glutaredoxin"/>
    <property type="match status" value="1"/>
</dbReference>
<dbReference type="Proteomes" id="UP001247805">
    <property type="component" value="Unassembled WGS sequence"/>
</dbReference>
<dbReference type="CDD" id="cd02966">
    <property type="entry name" value="TlpA_like_family"/>
    <property type="match status" value="1"/>
</dbReference>
<dbReference type="PROSITE" id="PS51352">
    <property type="entry name" value="THIOREDOXIN_2"/>
    <property type="match status" value="1"/>
</dbReference>
<sequence>MKKSMFILIAVLALLFGIWANIATKSDFTTLDSQKNSWSSLQGKWVVINYFAEWCVPCLREIPELNKFHQQHNPNILLYGVSFDKVTRAQLKCVKKHPSDSISINRKLAAITLGKSTH</sequence>
<reference evidence="3 4" key="1">
    <citation type="submission" date="2023-10" db="EMBL/GenBank/DDBJ databases">
        <title>Glaciecola aquimarina strain GGW-M5 nov., isolated from a coastal seawater.</title>
        <authorList>
            <person name="Bayburt H."/>
            <person name="Kim J.M."/>
            <person name="Choi B.J."/>
            <person name="Jeon C.O."/>
        </authorList>
    </citation>
    <scope>NUCLEOTIDE SEQUENCE [LARGE SCALE GENOMIC DNA]</scope>
    <source>
        <strain evidence="3 4">KCTC 32108</strain>
    </source>
</reference>
<name>A0ABU3SY82_9ALTE</name>
<organism evidence="3 4">
    <name type="scientific">Paraglaciecola aquimarina</name>
    <dbReference type="NCBI Taxonomy" id="1235557"/>
    <lineage>
        <taxon>Bacteria</taxon>
        <taxon>Pseudomonadati</taxon>
        <taxon>Pseudomonadota</taxon>
        <taxon>Gammaproteobacteria</taxon>
        <taxon>Alteromonadales</taxon>
        <taxon>Alteromonadaceae</taxon>
        <taxon>Paraglaciecola</taxon>
    </lineage>
</organism>
<protein>
    <submittedName>
        <fullName evidence="3">TlpA disulfide reductase family protein</fullName>
    </submittedName>
</protein>
<dbReference type="Pfam" id="PF00578">
    <property type="entry name" value="AhpC-TSA"/>
    <property type="match status" value="1"/>
</dbReference>
<dbReference type="InterPro" id="IPR013766">
    <property type="entry name" value="Thioredoxin_domain"/>
</dbReference>
<comment type="caution">
    <text evidence="3">The sequence shown here is derived from an EMBL/GenBank/DDBJ whole genome shotgun (WGS) entry which is preliminary data.</text>
</comment>
<evidence type="ECO:0000259" key="2">
    <source>
        <dbReference type="PROSITE" id="PS51352"/>
    </source>
</evidence>
<dbReference type="PANTHER" id="PTHR42852">
    <property type="entry name" value="THIOL:DISULFIDE INTERCHANGE PROTEIN DSBE"/>
    <property type="match status" value="1"/>
</dbReference>
<dbReference type="InterPro" id="IPR017937">
    <property type="entry name" value="Thioredoxin_CS"/>
</dbReference>
<dbReference type="PANTHER" id="PTHR42852:SF13">
    <property type="entry name" value="PROTEIN DIPZ"/>
    <property type="match status" value="1"/>
</dbReference>
<accession>A0ABU3SY82</accession>
<dbReference type="EMBL" id="JAWDIO010000002">
    <property type="protein sequence ID" value="MDU0354964.1"/>
    <property type="molecule type" value="Genomic_DNA"/>
</dbReference>
<dbReference type="InterPro" id="IPR036249">
    <property type="entry name" value="Thioredoxin-like_sf"/>
</dbReference>
<dbReference type="SUPFAM" id="SSF52833">
    <property type="entry name" value="Thioredoxin-like"/>
    <property type="match status" value="1"/>
</dbReference>
<dbReference type="RefSeq" id="WP_316026527.1">
    <property type="nucleotide sequence ID" value="NZ_JAWDIO010000002.1"/>
</dbReference>
<keyword evidence="4" id="KW-1185">Reference proteome</keyword>
<proteinExistence type="predicted"/>
<dbReference type="PROSITE" id="PS00194">
    <property type="entry name" value="THIOREDOXIN_1"/>
    <property type="match status" value="1"/>
</dbReference>
<gene>
    <name evidence="3" type="ORF">RS130_14530</name>
</gene>
<evidence type="ECO:0000313" key="4">
    <source>
        <dbReference type="Proteomes" id="UP001247805"/>
    </source>
</evidence>
<dbReference type="InterPro" id="IPR050553">
    <property type="entry name" value="Thioredoxin_ResA/DsbE_sf"/>
</dbReference>
<evidence type="ECO:0000313" key="3">
    <source>
        <dbReference type="EMBL" id="MDU0354964.1"/>
    </source>
</evidence>